<dbReference type="Pfam" id="PF07762">
    <property type="entry name" value="DUF1618"/>
    <property type="match status" value="1"/>
</dbReference>
<gene>
    <name evidence="3" type="ORF">C2845_PM15G18910</name>
</gene>
<evidence type="ECO:0000313" key="3">
    <source>
        <dbReference type="EMBL" id="RLM74373.1"/>
    </source>
</evidence>
<keyword evidence="4" id="KW-1185">Reference proteome</keyword>
<dbReference type="PANTHER" id="PTHR33074">
    <property type="entry name" value="EXPRESSED PROTEIN-RELATED"/>
    <property type="match status" value="1"/>
</dbReference>
<feature type="region of interest" description="Disordered" evidence="1">
    <location>
        <begin position="100"/>
        <end position="120"/>
    </location>
</feature>
<dbReference type="InterPro" id="IPR011676">
    <property type="entry name" value="DUF1618"/>
</dbReference>
<name>A0A3L6Q9U2_PANMI</name>
<protein>
    <recommendedName>
        <fullName evidence="2">DUF1618 domain-containing protein</fullName>
    </recommendedName>
</protein>
<organism evidence="3 4">
    <name type="scientific">Panicum miliaceum</name>
    <name type="common">Proso millet</name>
    <name type="synonym">Broomcorn millet</name>
    <dbReference type="NCBI Taxonomy" id="4540"/>
    <lineage>
        <taxon>Eukaryota</taxon>
        <taxon>Viridiplantae</taxon>
        <taxon>Streptophyta</taxon>
        <taxon>Embryophyta</taxon>
        <taxon>Tracheophyta</taxon>
        <taxon>Spermatophyta</taxon>
        <taxon>Magnoliopsida</taxon>
        <taxon>Liliopsida</taxon>
        <taxon>Poales</taxon>
        <taxon>Poaceae</taxon>
        <taxon>PACMAD clade</taxon>
        <taxon>Panicoideae</taxon>
        <taxon>Panicodae</taxon>
        <taxon>Paniceae</taxon>
        <taxon>Panicinae</taxon>
        <taxon>Panicum</taxon>
        <taxon>Panicum sect. Panicum</taxon>
    </lineage>
</organism>
<reference evidence="4" key="1">
    <citation type="journal article" date="2019" name="Nat. Commun.">
        <title>The genome of broomcorn millet.</title>
        <authorList>
            <person name="Zou C."/>
            <person name="Miki D."/>
            <person name="Li D."/>
            <person name="Tang Q."/>
            <person name="Xiao L."/>
            <person name="Rajput S."/>
            <person name="Deng P."/>
            <person name="Jia W."/>
            <person name="Huang R."/>
            <person name="Zhang M."/>
            <person name="Sun Y."/>
            <person name="Hu J."/>
            <person name="Fu X."/>
            <person name="Schnable P.S."/>
            <person name="Li F."/>
            <person name="Zhang H."/>
            <person name="Feng B."/>
            <person name="Zhu X."/>
            <person name="Liu R."/>
            <person name="Schnable J.C."/>
            <person name="Zhu J.-K."/>
            <person name="Zhang H."/>
        </authorList>
    </citation>
    <scope>NUCLEOTIDE SEQUENCE [LARGE SCALE GENOMIC DNA]</scope>
</reference>
<evidence type="ECO:0000256" key="1">
    <source>
        <dbReference type="SAM" id="MobiDB-lite"/>
    </source>
</evidence>
<accession>A0A3L6Q9U2</accession>
<evidence type="ECO:0000259" key="2">
    <source>
        <dbReference type="Pfam" id="PF07762"/>
    </source>
</evidence>
<dbReference type="PANTHER" id="PTHR33074:SF68">
    <property type="entry name" value="OS09G0557100 PROTEIN"/>
    <property type="match status" value="1"/>
</dbReference>
<feature type="domain" description="DUF1618" evidence="2">
    <location>
        <begin position="316"/>
        <end position="407"/>
    </location>
</feature>
<dbReference type="OrthoDB" id="596331at2759"/>
<dbReference type="Proteomes" id="UP000275267">
    <property type="component" value="Unassembled WGS sequence"/>
</dbReference>
<comment type="caution">
    <text evidence="3">The sequence shown here is derived from an EMBL/GenBank/DDBJ whole genome shotgun (WGS) entry which is preliminary data.</text>
</comment>
<dbReference type="AlphaFoldDB" id="A0A3L6Q9U2"/>
<evidence type="ECO:0000313" key="4">
    <source>
        <dbReference type="Proteomes" id="UP000275267"/>
    </source>
</evidence>
<proteinExistence type="predicted"/>
<dbReference type="EMBL" id="PQIB02000013">
    <property type="protein sequence ID" value="RLM74373.1"/>
    <property type="molecule type" value="Genomic_DNA"/>
</dbReference>
<sequence>MGCFSIFRDHLSSPKPHSAAPLKVSISFPKPFNPLRFHLQFDLITPVATAVQTSIGYSLKSYLSQLARSKPQGIDRGALRIPTDIDSAQPASLMSAQVPSVHPSLCPPRHGHPPDEGGAPPPSWVLLDLHAYVADRENATSAYSMMSNGAAIRVTFCTAPPPLVSYICVWCPSLPPSELVMEPTVESAEEDLVHFRVPIRAHSSRCDHFVYKAPNGGKGPSLSWLERPDRYLHYRRSIALLAHHEVGDIRTHVEDDGHYYLATLNHDSSRPGHFNLLLYNSMEKKWSSSNVSLDRPHIHVTAKTITLGEGGLLGFVDPWRGILVCDILGRKPEHYLPLPEYLIRLDKLYNEPLLSRDIAFINGRLTLVEMYRSTSYPDRSLNRLSWEVSTWSISSPWEGQDGWQMDYKDQY</sequence>